<feature type="transmembrane region" description="Helical" evidence="12">
    <location>
        <begin position="583"/>
        <end position="602"/>
    </location>
</feature>
<dbReference type="InterPro" id="IPR050095">
    <property type="entry name" value="ECF_ABC_transporter_ATP-bd"/>
</dbReference>
<keyword evidence="11 12" id="KW-0472">Membrane</keyword>
<evidence type="ECO:0000259" key="13">
    <source>
        <dbReference type="PROSITE" id="PS50893"/>
    </source>
</evidence>
<dbReference type="Gene3D" id="3.40.50.300">
    <property type="entry name" value="P-loop containing nucleotide triphosphate hydrolases"/>
    <property type="match status" value="1"/>
</dbReference>
<dbReference type="SMART" id="SM00382">
    <property type="entry name" value="AAA"/>
    <property type="match status" value="1"/>
</dbReference>
<keyword evidence="7" id="KW-0547">Nucleotide-binding</keyword>
<feature type="domain" description="ABC transporter" evidence="13">
    <location>
        <begin position="11"/>
        <end position="253"/>
    </location>
</feature>
<reference evidence="14 15" key="1">
    <citation type="journal article" date="2023" name="Genome Announc.">
        <title>Pan-Genome Analyses of the Genus Cohnella and Proposal of the Novel Species Cohnella silvisoli sp. nov., Isolated from Forest Soil.</title>
        <authorList>
            <person name="Wang C."/>
            <person name="Mao L."/>
            <person name="Bao G."/>
            <person name="Zhu H."/>
        </authorList>
    </citation>
    <scope>NUCLEOTIDE SEQUENCE [LARGE SCALE GENOMIC DNA]</scope>
    <source>
        <strain evidence="14 15">NL03-T5-1</strain>
    </source>
</reference>
<evidence type="ECO:0000313" key="14">
    <source>
        <dbReference type="EMBL" id="MEQ4484065.1"/>
    </source>
</evidence>
<dbReference type="EMBL" id="JASKHM010000009">
    <property type="protein sequence ID" value="MEQ4484065.1"/>
    <property type="molecule type" value="Genomic_DNA"/>
</dbReference>
<dbReference type="PANTHER" id="PTHR43553">
    <property type="entry name" value="HEAVY METAL TRANSPORTER"/>
    <property type="match status" value="1"/>
</dbReference>
<evidence type="ECO:0000256" key="12">
    <source>
        <dbReference type="SAM" id="Phobius"/>
    </source>
</evidence>
<dbReference type="PANTHER" id="PTHR43553:SF24">
    <property type="entry name" value="ENERGY-COUPLING FACTOR TRANSPORTER ATP-BINDING PROTEIN ECFA1"/>
    <property type="match status" value="1"/>
</dbReference>
<dbReference type="InterPro" id="IPR027417">
    <property type="entry name" value="P-loop_NTPase"/>
</dbReference>
<dbReference type="PROSITE" id="PS00211">
    <property type="entry name" value="ABC_TRANSPORTER_1"/>
    <property type="match status" value="1"/>
</dbReference>
<comment type="subcellular location">
    <subcellularLocation>
        <location evidence="2">Cell membrane</location>
        <topology evidence="2">Peripheral membrane protein</topology>
    </subcellularLocation>
    <subcellularLocation>
        <location evidence="1">Membrane</location>
        <topology evidence="1">Multi-pass membrane protein</topology>
    </subcellularLocation>
</comment>
<dbReference type="InterPro" id="IPR017871">
    <property type="entry name" value="ABC_transporter-like_CS"/>
</dbReference>
<evidence type="ECO:0000256" key="7">
    <source>
        <dbReference type="ARBA" id="ARBA00022741"/>
    </source>
</evidence>
<sequence>MQLDKQEHTPLLVDGIEWRLGDETQLRATGLQLVPGTITLLMGPNGAGKTTLLEKLAGLRPSVSLNVKYGSEPLWRENRLGRLRLNEKALRQYSYACQSPEEGLFARSVQEELDYSLRPYKLSETERQQRIESALTAVGWDSSWLARDPYLMSGGERRRAALASVFVTSAPWLLMDEPTAGLDGAGHETVAQQLLRTKSSGSGIVLVSHDSDWALPLADYVLLLSAEDGSIRLCSREQLLMFPEWLEETGMKVPDWLGTAHLLWRNGAAPDQVWNPLDAAAEQAKLWELRQAESGAKEETVEEQRRAEAELRRNVIAGDEQRKSIAVSERRNDVVDAVANPIGMESNALARRKMQHRPEKSHRMTGFDPRSVWLAYILVSTGLFFLSDWISVMLGALIVFALLTGGRISLRRWRGLIVNYAVFSVVTSALFAWGASGGSVLFEWGAFVGTLFTFVRTMLVLLLGLAIPLVMTPLSLRRSLEQMIAPRGRTPQWVQRFILTVTLIMRFVPVLLALWERFVRIFLARGKSISGNPWALSRRLHDVSLPFLLALFRLGDEVALALESRGVGFRSNPTRAMRLKWRLRDYGLAIGALVLAVGLWAFTHR</sequence>
<feature type="transmembrane region" description="Helical" evidence="12">
    <location>
        <begin position="454"/>
        <end position="476"/>
    </location>
</feature>
<keyword evidence="15" id="KW-1185">Reference proteome</keyword>
<keyword evidence="4" id="KW-0813">Transport</keyword>
<proteinExistence type="inferred from homology"/>
<accession>A0ABV1KVC1</accession>
<feature type="transmembrane region" description="Helical" evidence="12">
    <location>
        <begin position="497"/>
        <end position="515"/>
    </location>
</feature>
<evidence type="ECO:0000256" key="1">
    <source>
        <dbReference type="ARBA" id="ARBA00004141"/>
    </source>
</evidence>
<dbReference type="InterPro" id="IPR003339">
    <property type="entry name" value="ABC/ECF_trnsptr_transmembrane"/>
</dbReference>
<comment type="caution">
    <text evidence="14">The sequence shown here is derived from an EMBL/GenBank/DDBJ whole genome shotgun (WGS) entry which is preliminary data.</text>
</comment>
<evidence type="ECO:0000256" key="8">
    <source>
        <dbReference type="ARBA" id="ARBA00022840"/>
    </source>
</evidence>
<feature type="transmembrane region" description="Helical" evidence="12">
    <location>
        <begin position="373"/>
        <end position="403"/>
    </location>
</feature>
<evidence type="ECO:0000256" key="5">
    <source>
        <dbReference type="ARBA" id="ARBA00022475"/>
    </source>
</evidence>
<name>A0ABV1KVC1_9BACL</name>
<dbReference type="CDD" id="cd03225">
    <property type="entry name" value="ABC_cobalt_CbiO_domain1"/>
    <property type="match status" value="1"/>
</dbReference>
<dbReference type="PROSITE" id="PS50893">
    <property type="entry name" value="ABC_TRANSPORTER_2"/>
    <property type="match status" value="1"/>
</dbReference>
<evidence type="ECO:0000313" key="15">
    <source>
        <dbReference type="Proteomes" id="UP001493487"/>
    </source>
</evidence>
<feature type="transmembrane region" description="Helical" evidence="12">
    <location>
        <begin position="415"/>
        <end position="434"/>
    </location>
</feature>
<dbReference type="GO" id="GO:0005524">
    <property type="term" value="F:ATP binding"/>
    <property type="evidence" value="ECO:0007669"/>
    <property type="project" value="UniProtKB-KW"/>
</dbReference>
<evidence type="ECO:0000256" key="9">
    <source>
        <dbReference type="ARBA" id="ARBA00022967"/>
    </source>
</evidence>
<dbReference type="Pfam" id="PF00005">
    <property type="entry name" value="ABC_tran"/>
    <property type="match status" value="1"/>
</dbReference>
<evidence type="ECO:0000256" key="2">
    <source>
        <dbReference type="ARBA" id="ARBA00004202"/>
    </source>
</evidence>
<dbReference type="InterPro" id="IPR015856">
    <property type="entry name" value="ABC_transpr_CbiO/EcfA_su"/>
</dbReference>
<dbReference type="InterPro" id="IPR003439">
    <property type="entry name" value="ABC_transporter-like_ATP-bd"/>
</dbReference>
<protein>
    <submittedName>
        <fullName evidence="14">ATP-binding cassette domain-containing protein</fullName>
    </submittedName>
</protein>
<keyword evidence="8 14" id="KW-0067">ATP-binding</keyword>
<dbReference type="SUPFAM" id="SSF52540">
    <property type="entry name" value="P-loop containing nucleoside triphosphate hydrolases"/>
    <property type="match status" value="1"/>
</dbReference>
<dbReference type="Proteomes" id="UP001493487">
    <property type="component" value="Unassembled WGS sequence"/>
</dbReference>
<evidence type="ECO:0000256" key="4">
    <source>
        <dbReference type="ARBA" id="ARBA00022448"/>
    </source>
</evidence>
<comment type="similarity">
    <text evidence="3">Belongs to the ABC transporter superfamily.</text>
</comment>
<dbReference type="RefSeq" id="WP_232186434.1">
    <property type="nucleotide sequence ID" value="NZ_JAIOAP010000008.1"/>
</dbReference>
<evidence type="ECO:0000256" key="11">
    <source>
        <dbReference type="ARBA" id="ARBA00023136"/>
    </source>
</evidence>
<dbReference type="Pfam" id="PF02361">
    <property type="entry name" value="CbiQ"/>
    <property type="match status" value="1"/>
</dbReference>
<keyword evidence="5" id="KW-1003">Cell membrane</keyword>
<evidence type="ECO:0000256" key="6">
    <source>
        <dbReference type="ARBA" id="ARBA00022692"/>
    </source>
</evidence>
<dbReference type="InterPro" id="IPR003593">
    <property type="entry name" value="AAA+_ATPase"/>
</dbReference>
<organism evidence="14 15">
    <name type="scientific">Cohnella silvisoli</name>
    <dbReference type="NCBI Taxonomy" id="2873699"/>
    <lineage>
        <taxon>Bacteria</taxon>
        <taxon>Bacillati</taxon>
        <taxon>Bacillota</taxon>
        <taxon>Bacilli</taxon>
        <taxon>Bacillales</taxon>
        <taxon>Paenibacillaceae</taxon>
        <taxon>Cohnella</taxon>
    </lineage>
</organism>
<keyword evidence="6 12" id="KW-0812">Transmembrane</keyword>
<keyword evidence="10 12" id="KW-1133">Transmembrane helix</keyword>
<dbReference type="CDD" id="cd16914">
    <property type="entry name" value="EcfT"/>
    <property type="match status" value="1"/>
</dbReference>
<gene>
    <name evidence="14" type="ORF">QJS35_16825</name>
</gene>
<keyword evidence="9" id="KW-1278">Translocase</keyword>
<evidence type="ECO:0000256" key="10">
    <source>
        <dbReference type="ARBA" id="ARBA00022989"/>
    </source>
</evidence>
<evidence type="ECO:0000256" key="3">
    <source>
        <dbReference type="ARBA" id="ARBA00005417"/>
    </source>
</evidence>